<dbReference type="Gene3D" id="3.30.63.10">
    <property type="entry name" value="Guanylate Kinase phosphate binding domain"/>
    <property type="match status" value="1"/>
</dbReference>
<dbReference type="PROSITE" id="PS00856">
    <property type="entry name" value="GUANYLATE_KINASE_1"/>
    <property type="match status" value="1"/>
</dbReference>
<reference evidence="15 18" key="1">
    <citation type="submission" date="2021-11" db="EMBL/GenBank/DDBJ databases">
        <title>Draft genome sequence of Capnocytophaga sp. strain KC07075 isolated from cat oral cavity.</title>
        <authorList>
            <person name="Suzuki M."/>
            <person name="Imaoka K."/>
            <person name="Kimura M."/>
            <person name="Morikawa S."/>
            <person name="Maeda K."/>
        </authorList>
    </citation>
    <scope>NUCLEOTIDE SEQUENCE</scope>
    <source>
        <strain evidence="15">KC07075</strain>
        <strain evidence="16 18">KC07079</strain>
    </source>
</reference>
<dbReference type="Pfam" id="PF00625">
    <property type="entry name" value="Guanylate_kin"/>
    <property type="match status" value="1"/>
</dbReference>
<dbReference type="InterPro" id="IPR027417">
    <property type="entry name" value="P-loop_NTPase"/>
</dbReference>
<dbReference type="GO" id="GO:0004385">
    <property type="term" value="F:GMP kinase activity"/>
    <property type="evidence" value="ECO:0007669"/>
    <property type="project" value="UniProtKB-UniRule"/>
</dbReference>
<evidence type="ECO:0000313" key="18">
    <source>
        <dbReference type="Proteomes" id="UP001208692"/>
    </source>
</evidence>
<evidence type="ECO:0000256" key="4">
    <source>
        <dbReference type="ARBA" id="ARBA00012961"/>
    </source>
</evidence>
<comment type="catalytic activity">
    <reaction evidence="12 13">
        <text>GMP + ATP = GDP + ADP</text>
        <dbReference type="Rhea" id="RHEA:20780"/>
        <dbReference type="ChEBI" id="CHEBI:30616"/>
        <dbReference type="ChEBI" id="CHEBI:58115"/>
        <dbReference type="ChEBI" id="CHEBI:58189"/>
        <dbReference type="ChEBI" id="CHEBI:456216"/>
        <dbReference type="EC" id="2.7.4.8"/>
    </reaction>
</comment>
<dbReference type="Gene3D" id="3.40.50.300">
    <property type="entry name" value="P-loop containing nucleotide triphosphate hydrolases"/>
    <property type="match status" value="1"/>
</dbReference>
<dbReference type="Proteomes" id="UP001207736">
    <property type="component" value="Unassembled WGS sequence"/>
</dbReference>
<protein>
    <recommendedName>
        <fullName evidence="5 13">Guanylate kinase</fullName>
        <ecNumber evidence="4 13">2.7.4.8</ecNumber>
    </recommendedName>
    <alternativeName>
        <fullName evidence="11 13">GMP kinase</fullName>
    </alternativeName>
</protein>
<dbReference type="Proteomes" id="UP001208692">
    <property type="component" value="Unassembled WGS sequence"/>
</dbReference>
<accession>A0AAV5AVX2</accession>
<feature type="binding site" evidence="13">
    <location>
        <begin position="34"/>
        <end position="41"/>
    </location>
    <ligand>
        <name>ATP</name>
        <dbReference type="ChEBI" id="CHEBI:30616"/>
    </ligand>
</feature>
<dbReference type="PROSITE" id="PS50052">
    <property type="entry name" value="GUANYLATE_KINASE_2"/>
    <property type="match status" value="1"/>
</dbReference>
<evidence type="ECO:0000259" key="14">
    <source>
        <dbReference type="PROSITE" id="PS50052"/>
    </source>
</evidence>
<evidence type="ECO:0000256" key="2">
    <source>
        <dbReference type="ARBA" id="ARBA00004496"/>
    </source>
</evidence>
<evidence type="ECO:0000256" key="8">
    <source>
        <dbReference type="ARBA" id="ARBA00022741"/>
    </source>
</evidence>
<dbReference type="InterPro" id="IPR008145">
    <property type="entry name" value="GK/Ca_channel_bsu"/>
</dbReference>
<evidence type="ECO:0000256" key="7">
    <source>
        <dbReference type="ARBA" id="ARBA00022679"/>
    </source>
</evidence>
<keyword evidence="18" id="KW-1185">Reference proteome</keyword>
<evidence type="ECO:0000313" key="16">
    <source>
        <dbReference type="EMBL" id="GJM53413.1"/>
    </source>
</evidence>
<sequence>MFLTDLDSIIFYSTFATYKKVFLLSMNKLIIFSAPSGSGKTTIVRELLKCKDLNLSFSISTTSREPRGQEQNGIDYYFISVEAFKKQIENQEFLEWEEVYTKTFYGTSKKEIERLWQLRKNILLDIDVFGGINVKKQFGTKALSLFIQPPSIDILRQRLENRQTDSAEKIAIRLAKAQKEMEQAIHFDQIIVNDNLATAVAQTEKIIRNFLEK</sequence>
<comment type="function">
    <text evidence="1 13">Essential for recycling GMP and indirectly, cGMP.</text>
</comment>
<dbReference type="FunFam" id="3.30.63.10:FF:000005">
    <property type="entry name" value="Guanylate kinase"/>
    <property type="match status" value="1"/>
</dbReference>
<dbReference type="PANTHER" id="PTHR23117:SF13">
    <property type="entry name" value="GUANYLATE KINASE"/>
    <property type="match status" value="1"/>
</dbReference>
<evidence type="ECO:0000256" key="10">
    <source>
        <dbReference type="ARBA" id="ARBA00022840"/>
    </source>
</evidence>
<dbReference type="InterPro" id="IPR008144">
    <property type="entry name" value="Guanylate_kin-like_dom"/>
</dbReference>
<keyword evidence="10 13" id="KW-0067">ATP-binding</keyword>
<evidence type="ECO:0000256" key="6">
    <source>
        <dbReference type="ARBA" id="ARBA00022490"/>
    </source>
</evidence>
<dbReference type="CDD" id="cd00071">
    <property type="entry name" value="GMPK"/>
    <property type="match status" value="1"/>
</dbReference>
<evidence type="ECO:0000313" key="15">
    <source>
        <dbReference type="EMBL" id="GJM51509.1"/>
    </source>
</evidence>
<evidence type="ECO:0000256" key="1">
    <source>
        <dbReference type="ARBA" id="ARBA00003531"/>
    </source>
</evidence>
<dbReference type="InterPro" id="IPR017665">
    <property type="entry name" value="Guanylate_kinase"/>
</dbReference>
<evidence type="ECO:0000256" key="9">
    <source>
        <dbReference type="ARBA" id="ARBA00022777"/>
    </source>
</evidence>
<evidence type="ECO:0000256" key="5">
    <source>
        <dbReference type="ARBA" id="ARBA00016296"/>
    </source>
</evidence>
<organism evidence="15 17">
    <name type="scientific">Capnocytophaga catalasegens</name>
    <dbReference type="NCBI Taxonomy" id="1004260"/>
    <lineage>
        <taxon>Bacteria</taxon>
        <taxon>Pseudomonadati</taxon>
        <taxon>Bacteroidota</taxon>
        <taxon>Flavobacteriia</taxon>
        <taxon>Flavobacteriales</taxon>
        <taxon>Flavobacteriaceae</taxon>
        <taxon>Capnocytophaga</taxon>
    </lineage>
</organism>
<dbReference type="HAMAP" id="MF_00328">
    <property type="entry name" value="Guanylate_kinase"/>
    <property type="match status" value="1"/>
</dbReference>
<dbReference type="EMBL" id="BQKB01000039">
    <property type="protein sequence ID" value="GJM53413.1"/>
    <property type="molecule type" value="Genomic_DNA"/>
</dbReference>
<feature type="domain" description="Guanylate kinase-like" evidence="14">
    <location>
        <begin position="27"/>
        <end position="208"/>
    </location>
</feature>
<gene>
    <name evidence="13 15" type="primary">gmk</name>
    <name evidence="15" type="ORF">RCZ15_24820</name>
    <name evidence="16" type="ORF">RCZ16_17300</name>
</gene>
<dbReference type="InterPro" id="IPR020590">
    <property type="entry name" value="Guanylate_kinase_CS"/>
</dbReference>
<dbReference type="AlphaFoldDB" id="A0AAV5AVX2"/>
<dbReference type="GO" id="GO:0005524">
    <property type="term" value="F:ATP binding"/>
    <property type="evidence" value="ECO:0007669"/>
    <property type="project" value="UniProtKB-UniRule"/>
</dbReference>
<evidence type="ECO:0000256" key="3">
    <source>
        <dbReference type="ARBA" id="ARBA00005790"/>
    </source>
</evidence>
<name>A0AAV5AVX2_9FLAO</name>
<proteinExistence type="inferred from homology"/>
<evidence type="ECO:0000256" key="13">
    <source>
        <dbReference type="HAMAP-Rule" id="MF_00328"/>
    </source>
</evidence>
<dbReference type="SUPFAM" id="SSF52540">
    <property type="entry name" value="P-loop containing nucleoside triphosphate hydrolases"/>
    <property type="match status" value="1"/>
</dbReference>
<comment type="subcellular location">
    <subcellularLocation>
        <location evidence="2 13">Cytoplasm</location>
    </subcellularLocation>
</comment>
<comment type="caution">
    <text evidence="15">The sequence shown here is derived from an EMBL/GenBank/DDBJ whole genome shotgun (WGS) entry which is preliminary data.</text>
</comment>
<dbReference type="SMART" id="SM00072">
    <property type="entry name" value="GuKc"/>
    <property type="match status" value="1"/>
</dbReference>
<dbReference type="PANTHER" id="PTHR23117">
    <property type="entry name" value="GUANYLATE KINASE-RELATED"/>
    <property type="match status" value="1"/>
</dbReference>
<dbReference type="NCBIfam" id="TIGR03263">
    <property type="entry name" value="guanyl_kin"/>
    <property type="match status" value="1"/>
</dbReference>
<dbReference type="EMBL" id="BQKA01000059">
    <property type="protein sequence ID" value="GJM51509.1"/>
    <property type="molecule type" value="Genomic_DNA"/>
</dbReference>
<evidence type="ECO:0000256" key="12">
    <source>
        <dbReference type="ARBA" id="ARBA00048594"/>
    </source>
</evidence>
<dbReference type="EC" id="2.7.4.8" evidence="4 13"/>
<keyword evidence="7 13" id="KW-0808">Transferase</keyword>
<dbReference type="GO" id="GO:0005829">
    <property type="term" value="C:cytosol"/>
    <property type="evidence" value="ECO:0007669"/>
    <property type="project" value="TreeGrafter"/>
</dbReference>
<keyword evidence="9 13" id="KW-0418">Kinase</keyword>
<keyword evidence="6 13" id="KW-0963">Cytoplasm</keyword>
<evidence type="ECO:0000256" key="11">
    <source>
        <dbReference type="ARBA" id="ARBA00030128"/>
    </source>
</evidence>
<evidence type="ECO:0000313" key="17">
    <source>
        <dbReference type="Proteomes" id="UP001207736"/>
    </source>
</evidence>
<comment type="similarity">
    <text evidence="3 13">Belongs to the guanylate kinase family.</text>
</comment>
<keyword evidence="8 13" id="KW-0547">Nucleotide-binding</keyword>